<protein>
    <submittedName>
        <fullName evidence="2">Helix-turn-helix transcriptional regulator</fullName>
    </submittedName>
</protein>
<comment type="caution">
    <text evidence="2">The sequence shown here is derived from an EMBL/GenBank/DDBJ whole genome shotgun (WGS) entry which is preliminary data.</text>
</comment>
<dbReference type="CDD" id="cd00093">
    <property type="entry name" value="HTH_XRE"/>
    <property type="match status" value="1"/>
</dbReference>
<keyword evidence="3" id="KW-1185">Reference proteome</keyword>
<dbReference type="PROSITE" id="PS50943">
    <property type="entry name" value="HTH_CROC1"/>
    <property type="match status" value="1"/>
</dbReference>
<dbReference type="SUPFAM" id="SSF47413">
    <property type="entry name" value="lambda repressor-like DNA-binding domains"/>
    <property type="match status" value="1"/>
</dbReference>
<feature type="domain" description="HTH cro/C1-type" evidence="1">
    <location>
        <begin position="13"/>
        <end position="50"/>
    </location>
</feature>
<evidence type="ECO:0000313" key="3">
    <source>
        <dbReference type="Proteomes" id="UP001168575"/>
    </source>
</evidence>
<name>A0AA43RL83_9ACTN</name>
<accession>A0AA43RL83</accession>
<gene>
    <name evidence="2" type="ORF">Q3982_02430</name>
</gene>
<reference evidence="2" key="1">
    <citation type="submission" date="2023-07" db="EMBL/GenBank/DDBJ databases">
        <title>Between Cages and Wild: Unraveling the Impact of Captivity on Animal Microbiomes and Antimicrobial Resistance.</title>
        <authorList>
            <person name="Schmartz G.P."/>
            <person name="Rehner J."/>
            <person name="Schuff M.J."/>
            <person name="Becker S.L."/>
            <person name="Kravczyk M."/>
            <person name="Gurevich A."/>
            <person name="Francke R."/>
            <person name="Mueller R."/>
            <person name="Keller V."/>
            <person name="Keller A."/>
        </authorList>
    </citation>
    <scope>NUCLEOTIDE SEQUENCE</scope>
    <source>
        <strain evidence="2">S12M_St_49</strain>
    </source>
</reference>
<dbReference type="Gene3D" id="1.10.260.40">
    <property type="entry name" value="lambda repressor-like DNA-binding domains"/>
    <property type="match status" value="1"/>
</dbReference>
<evidence type="ECO:0000313" key="2">
    <source>
        <dbReference type="EMBL" id="MDO4841517.1"/>
    </source>
</evidence>
<dbReference type="SMART" id="SM00530">
    <property type="entry name" value="HTH_XRE"/>
    <property type="match status" value="1"/>
</dbReference>
<dbReference type="InterPro" id="IPR001387">
    <property type="entry name" value="Cro/C1-type_HTH"/>
</dbReference>
<dbReference type="GO" id="GO:0003677">
    <property type="term" value="F:DNA binding"/>
    <property type="evidence" value="ECO:0007669"/>
    <property type="project" value="InterPro"/>
</dbReference>
<sequence>MIIQMTDQIRDSIRNLRKSKGVRGDDLSKAVNKSPSYISRIENGKTVTIEDSTLFSVFQNLLGQDEESVQEYMDMFINQVPVFDDFSNRVSSLSNIKQTILNDFIDCLANPENSDQFTKSVVDAISLSSQAESPSTVDMFTATLAQMMRTWKQRRKVEEEIYSDMLKSLR</sequence>
<dbReference type="Proteomes" id="UP001168575">
    <property type="component" value="Unassembled WGS sequence"/>
</dbReference>
<organism evidence="2 3">
    <name type="scientific">Phoenicibacter congonensis</name>
    <dbReference type="NCBI Taxonomy" id="1944646"/>
    <lineage>
        <taxon>Bacteria</taxon>
        <taxon>Bacillati</taxon>
        <taxon>Actinomycetota</taxon>
        <taxon>Coriobacteriia</taxon>
        <taxon>Eggerthellales</taxon>
        <taxon>Eggerthellaceae</taxon>
        <taxon>Phoenicibacter</taxon>
    </lineage>
</organism>
<proteinExistence type="predicted"/>
<dbReference type="Pfam" id="PF01381">
    <property type="entry name" value="HTH_3"/>
    <property type="match status" value="1"/>
</dbReference>
<dbReference type="EMBL" id="JAUMVS010000023">
    <property type="protein sequence ID" value="MDO4841517.1"/>
    <property type="molecule type" value="Genomic_DNA"/>
</dbReference>
<dbReference type="InterPro" id="IPR010982">
    <property type="entry name" value="Lambda_DNA-bd_dom_sf"/>
</dbReference>
<dbReference type="AlphaFoldDB" id="A0AA43RL83"/>
<evidence type="ECO:0000259" key="1">
    <source>
        <dbReference type="PROSITE" id="PS50943"/>
    </source>
</evidence>